<comment type="caution">
    <text evidence="1">The sequence shown here is derived from an EMBL/GenBank/DDBJ whole genome shotgun (WGS) entry which is preliminary data.</text>
</comment>
<evidence type="ECO:0008006" key="3">
    <source>
        <dbReference type="Google" id="ProtNLM"/>
    </source>
</evidence>
<gene>
    <name evidence="1" type="ORF">EHT87_06760</name>
</gene>
<protein>
    <recommendedName>
        <fullName evidence="3">Outer membrane protein beta-barrel domain-containing protein</fullName>
    </recommendedName>
</protein>
<evidence type="ECO:0000313" key="1">
    <source>
        <dbReference type="EMBL" id="RRB17969.1"/>
    </source>
</evidence>
<dbReference type="OrthoDB" id="963479at2"/>
<accession>A0A3P1CXL8</accession>
<keyword evidence="2" id="KW-1185">Reference proteome</keyword>
<dbReference type="EMBL" id="RQJP01000001">
    <property type="protein sequence ID" value="RRB17969.1"/>
    <property type="molecule type" value="Genomic_DNA"/>
</dbReference>
<dbReference type="Proteomes" id="UP000274271">
    <property type="component" value="Unassembled WGS sequence"/>
</dbReference>
<sequence length="225" mass="24833">MVIGVFTLSGSSPARAQSVRGSFGFFQLGYFNAPQSGAVAQTFAPDWFPHLNDHFIYSGAEGWLRRNRFMAGLSASALTARSVSVQQTRVERVTGMGQLKISYVLFDNRRWLLYSAVGRGISSSLITVHQNGSEPVIWMLPTHSTDLSLHMNRLLVSERSAEPTAVRGLWLGLRIGYVVSAKSAHWQQIPEGQPTQFKPEYALNGLYFTLTIGGGGFQYSPSSRQ</sequence>
<proteinExistence type="predicted"/>
<reference evidence="1 2" key="1">
    <citation type="submission" date="2018-11" db="EMBL/GenBank/DDBJ databases">
        <authorList>
            <person name="Zhou Z."/>
            <person name="Wang G."/>
        </authorList>
    </citation>
    <scope>NUCLEOTIDE SEQUENCE [LARGE SCALE GENOMIC DNA]</scope>
    <source>
        <strain evidence="1 2">KCTC42998</strain>
    </source>
</reference>
<dbReference type="AlphaFoldDB" id="A0A3P1CXL8"/>
<organism evidence="1 2">
    <name type="scientific">Larkinella knui</name>
    <dbReference type="NCBI Taxonomy" id="2025310"/>
    <lineage>
        <taxon>Bacteria</taxon>
        <taxon>Pseudomonadati</taxon>
        <taxon>Bacteroidota</taxon>
        <taxon>Cytophagia</taxon>
        <taxon>Cytophagales</taxon>
        <taxon>Spirosomataceae</taxon>
        <taxon>Larkinella</taxon>
    </lineage>
</organism>
<name>A0A3P1CXL8_9BACT</name>
<evidence type="ECO:0000313" key="2">
    <source>
        <dbReference type="Proteomes" id="UP000274271"/>
    </source>
</evidence>